<feature type="region of interest" description="Disordered" evidence="1">
    <location>
        <begin position="1"/>
        <end position="45"/>
    </location>
</feature>
<feature type="compositionally biased region" description="Polar residues" evidence="1">
    <location>
        <begin position="34"/>
        <end position="44"/>
    </location>
</feature>
<evidence type="ECO:0000313" key="3">
    <source>
        <dbReference type="Proteomes" id="UP000674318"/>
    </source>
</evidence>
<dbReference type="RefSeq" id="XP_067756440.1">
    <property type="nucleotide sequence ID" value="XM_067900256.1"/>
</dbReference>
<evidence type="ECO:0000313" key="2">
    <source>
        <dbReference type="EMBL" id="KAG5501993.1"/>
    </source>
</evidence>
<feature type="region of interest" description="Disordered" evidence="1">
    <location>
        <begin position="182"/>
        <end position="213"/>
    </location>
</feature>
<gene>
    <name evidence="2" type="ORF">JKF63_04264</name>
</gene>
<dbReference type="GeneID" id="94290333"/>
<organism evidence="2 3">
    <name type="scientific">Porcisia hertigi</name>
    <dbReference type="NCBI Taxonomy" id="2761500"/>
    <lineage>
        <taxon>Eukaryota</taxon>
        <taxon>Discoba</taxon>
        <taxon>Euglenozoa</taxon>
        <taxon>Kinetoplastea</taxon>
        <taxon>Metakinetoplastina</taxon>
        <taxon>Trypanosomatida</taxon>
        <taxon>Trypanosomatidae</taxon>
        <taxon>Leishmaniinae</taxon>
        <taxon>Porcisia</taxon>
    </lineage>
</organism>
<dbReference type="AlphaFoldDB" id="A0A836IJD4"/>
<name>A0A836IJD4_9TRYP</name>
<proteinExistence type="predicted"/>
<comment type="caution">
    <text evidence="2">The sequence shown here is derived from an EMBL/GenBank/DDBJ whole genome shotgun (WGS) entry which is preliminary data.</text>
</comment>
<sequence length="261" mass="28152">MPPSIPLSKASLPPQKPQKKNTAAVKRSAPVTAQPKSTPKSTSGKDPVIYHGSVLLNNLPVNYEKVYNHTLRRFFSSAQQQHIAKDVRLIEEIGNATLCVEVDSKATAQLFFRQLQNRKVYGRRWKLQYVPTSATECSSEACLVDCFLVPSASKTLAERALSGIPGFLSLIDTPDEPLPATATAVASEASPIQDADNDSDADVGEDGEAEHCHGQRRHKLLVSFADEGSALHARAVLSGRLVGTSGVRMFLECHRGGGAAH</sequence>
<reference evidence="2 3" key="1">
    <citation type="submission" date="2021-02" db="EMBL/GenBank/DDBJ databases">
        <title>Porcisia hertigi Genome sequencing and assembly.</title>
        <authorList>
            <person name="Almutairi H."/>
            <person name="Gatherer D."/>
        </authorList>
    </citation>
    <scope>NUCLEOTIDE SEQUENCE [LARGE SCALE GENOMIC DNA]</scope>
    <source>
        <strain evidence="2 3">C119</strain>
    </source>
</reference>
<evidence type="ECO:0000256" key="1">
    <source>
        <dbReference type="SAM" id="MobiDB-lite"/>
    </source>
</evidence>
<accession>A0A836IJD4</accession>
<protein>
    <submittedName>
        <fullName evidence="2">Uncharacterized protein</fullName>
    </submittedName>
</protein>
<dbReference type="OrthoDB" id="247771at2759"/>
<dbReference type="EMBL" id="JAFJZO010000026">
    <property type="protein sequence ID" value="KAG5501993.1"/>
    <property type="molecule type" value="Genomic_DNA"/>
</dbReference>
<feature type="compositionally biased region" description="Acidic residues" evidence="1">
    <location>
        <begin position="195"/>
        <end position="208"/>
    </location>
</feature>
<keyword evidence="3" id="KW-1185">Reference proteome</keyword>
<dbReference type="Proteomes" id="UP000674318">
    <property type="component" value="Unassembled WGS sequence"/>
</dbReference>
<dbReference type="KEGG" id="phet:94290333"/>